<name>A0ABR2T1X7_9ROSI</name>
<evidence type="ECO:0000313" key="2">
    <source>
        <dbReference type="Proteomes" id="UP001396334"/>
    </source>
</evidence>
<reference evidence="1 2" key="1">
    <citation type="journal article" date="2024" name="G3 (Bethesda)">
        <title>Genome assembly of Hibiscus sabdariffa L. provides insights into metabolisms of medicinal natural products.</title>
        <authorList>
            <person name="Kim T."/>
        </authorList>
    </citation>
    <scope>NUCLEOTIDE SEQUENCE [LARGE SCALE GENOMIC DNA]</scope>
    <source>
        <strain evidence="1">TK-2024</strain>
        <tissue evidence="1">Old leaves</tissue>
    </source>
</reference>
<sequence>MGSTIKTRNVNSLVKSFRVKILFIQETKKTSWSMEEIRILWADDEFDFLWVESDGKSGGLLVVWDRNWFSTINVTKKSNVSFDHRQMDALKANDGAKCKLKTFRLLFFGFDGKAFGELDGWWISPRSVLVNSQARSRIVEANFKFTVAIAGSMVNDQRDYGGTLVSDKETVTMVEGPR</sequence>
<dbReference type="EMBL" id="JBBPBN010000010">
    <property type="protein sequence ID" value="KAK9031483.1"/>
    <property type="molecule type" value="Genomic_DNA"/>
</dbReference>
<keyword evidence="2" id="KW-1185">Reference proteome</keyword>
<evidence type="ECO:0000313" key="1">
    <source>
        <dbReference type="EMBL" id="KAK9031483.1"/>
    </source>
</evidence>
<gene>
    <name evidence="1" type="ORF">V6N11_032860</name>
</gene>
<protein>
    <submittedName>
        <fullName evidence="1">Uncharacterized protein</fullName>
    </submittedName>
</protein>
<dbReference type="Proteomes" id="UP001396334">
    <property type="component" value="Unassembled WGS sequence"/>
</dbReference>
<proteinExistence type="predicted"/>
<organism evidence="1 2">
    <name type="scientific">Hibiscus sabdariffa</name>
    <name type="common">roselle</name>
    <dbReference type="NCBI Taxonomy" id="183260"/>
    <lineage>
        <taxon>Eukaryota</taxon>
        <taxon>Viridiplantae</taxon>
        <taxon>Streptophyta</taxon>
        <taxon>Embryophyta</taxon>
        <taxon>Tracheophyta</taxon>
        <taxon>Spermatophyta</taxon>
        <taxon>Magnoliopsida</taxon>
        <taxon>eudicotyledons</taxon>
        <taxon>Gunneridae</taxon>
        <taxon>Pentapetalae</taxon>
        <taxon>rosids</taxon>
        <taxon>malvids</taxon>
        <taxon>Malvales</taxon>
        <taxon>Malvaceae</taxon>
        <taxon>Malvoideae</taxon>
        <taxon>Hibiscus</taxon>
    </lineage>
</organism>
<accession>A0ABR2T1X7</accession>
<comment type="caution">
    <text evidence="1">The sequence shown here is derived from an EMBL/GenBank/DDBJ whole genome shotgun (WGS) entry which is preliminary data.</text>
</comment>